<dbReference type="HOGENOM" id="CLU_2427425_0_0_1"/>
<evidence type="ECO:0000313" key="1">
    <source>
        <dbReference type="EMBL" id="CBX99797.1"/>
    </source>
</evidence>
<evidence type="ECO:0000313" key="2">
    <source>
        <dbReference type="Proteomes" id="UP000002668"/>
    </source>
</evidence>
<gene>
    <name evidence="1" type="ORF">LEMA_P073860.1</name>
</gene>
<name>E5A852_LEPMJ</name>
<dbReference type="EMBL" id="FP929137">
    <property type="protein sequence ID" value="CBX99797.1"/>
    <property type="molecule type" value="Genomic_DNA"/>
</dbReference>
<dbReference type="VEuPathDB" id="FungiDB:LEMA_P073860.1"/>
<dbReference type="InParanoid" id="E5A852"/>
<protein>
    <submittedName>
        <fullName evidence="1">Predicted protein</fullName>
    </submittedName>
</protein>
<dbReference type="AlphaFoldDB" id="E5A852"/>
<proteinExistence type="predicted"/>
<keyword evidence="2" id="KW-1185">Reference proteome</keyword>
<organism evidence="2">
    <name type="scientific">Leptosphaeria maculans (strain JN3 / isolate v23.1.3 / race Av1-4-5-6-7-8)</name>
    <name type="common">Blackleg fungus</name>
    <name type="synonym">Phoma lingam</name>
    <dbReference type="NCBI Taxonomy" id="985895"/>
    <lineage>
        <taxon>Eukaryota</taxon>
        <taxon>Fungi</taxon>
        <taxon>Dikarya</taxon>
        <taxon>Ascomycota</taxon>
        <taxon>Pezizomycotina</taxon>
        <taxon>Dothideomycetes</taxon>
        <taxon>Pleosporomycetidae</taxon>
        <taxon>Pleosporales</taxon>
        <taxon>Pleosporineae</taxon>
        <taxon>Leptosphaeriaceae</taxon>
        <taxon>Plenodomus</taxon>
        <taxon>Plenodomus lingam/Leptosphaeria maculans species complex</taxon>
    </lineage>
</organism>
<accession>E5A852</accession>
<reference evidence="2" key="1">
    <citation type="journal article" date="2011" name="Nat. Commun.">
        <title>Effector diversification within compartments of the Leptosphaeria maculans genome affected by Repeat-Induced Point mutations.</title>
        <authorList>
            <person name="Rouxel T."/>
            <person name="Grandaubert J."/>
            <person name="Hane J.K."/>
            <person name="Hoede C."/>
            <person name="van de Wouw A.P."/>
            <person name="Couloux A."/>
            <person name="Dominguez V."/>
            <person name="Anthouard V."/>
            <person name="Bally P."/>
            <person name="Bourras S."/>
            <person name="Cozijnsen A.J."/>
            <person name="Ciuffetti L.M."/>
            <person name="Degrave A."/>
            <person name="Dilmaghani A."/>
            <person name="Duret L."/>
            <person name="Fudal I."/>
            <person name="Goodwin S.B."/>
            <person name="Gout L."/>
            <person name="Glaser N."/>
            <person name="Linglin J."/>
            <person name="Kema G.H.J."/>
            <person name="Lapalu N."/>
            <person name="Lawrence C.B."/>
            <person name="May K."/>
            <person name="Meyer M."/>
            <person name="Ollivier B."/>
            <person name="Poulain J."/>
            <person name="Schoch C.L."/>
            <person name="Simon A."/>
            <person name="Spatafora J.W."/>
            <person name="Stachowiak A."/>
            <person name="Turgeon B.G."/>
            <person name="Tyler B.M."/>
            <person name="Vincent D."/>
            <person name="Weissenbach J."/>
            <person name="Amselem J."/>
            <person name="Quesneville H."/>
            <person name="Oliver R.P."/>
            <person name="Wincker P."/>
            <person name="Balesdent M.-H."/>
            <person name="Howlett B.J."/>
        </authorList>
    </citation>
    <scope>NUCLEOTIDE SEQUENCE [LARGE SCALE GENOMIC DNA]</scope>
    <source>
        <strain evidence="2">JN3 / isolate v23.1.3 / race Av1-4-5-6-7-8</strain>
    </source>
</reference>
<dbReference type="Proteomes" id="UP000002668">
    <property type="component" value="Genome"/>
</dbReference>
<sequence length="91" mass="10058">MLIRGHYSSTMMQNENHLDNRTYCQIAAHSPVIITCLHSPMPTHPLPRAKNSSEEVDPEGAGALLHSPFHDIAVSLSGIQVVYHVSRANMQ</sequence>